<dbReference type="PANTHER" id="PTHR47947:SF26">
    <property type="entry name" value="CYTOCHROME P450"/>
    <property type="match status" value="1"/>
</dbReference>
<dbReference type="FunFam" id="1.10.630.10:FF:000026">
    <property type="entry name" value="Cytochrome P450 82C4"/>
    <property type="match status" value="1"/>
</dbReference>
<dbReference type="PANTHER" id="PTHR47947">
    <property type="entry name" value="CYTOCHROME P450 82C3-RELATED"/>
    <property type="match status" value="1"/>
</dbReference>
<comment type="pathway">
    <text evidence="3">Alkaloid biosynthesis; taxol biosynthesis.</text>
</comment>
<reference evidence="14" key="1">
    <citation type="submission" date="2015-02" db="EMBL/GenBank/DDBJ databases">
        <title>A transcriptome of Wollemia nobilis - a relic of Gondwana.</title>
        <authorList>
            <person name="Chia J.Y."/>
            <person name="Leong Y.S."/>
            <person name="Abdul Karim S."/>
            <person name="Wan Azmi N."/>
            <person name="Hercus R."/>
            <person name="Croft L."/>
        </authorList>
    </citation>
    <scope>NUCLEOTIDE SEQUENCE</scope>
    <source>
        <strain evidence="14">MaeBrown</strain>
        <tissue evidence="14">Leaf</tissue>
    </source>
</reference>
<keyword evidence="11" id="KW-0472">Membrane</keyword>
<evidence type="ECO:0000313" key="14">
    <source>
        <dbReference type="EMBL" id="JAG86975.1"/>
    </source>
</evidence>
<dbReference type="PRINTS" id="PR00463">
    <property type="entry name" value="EP450I"/>
</dbReference>
<keyword evidence="7" id="KW-1133">Transmembrane helix</keyword>
<keyword evidence="5" id="KW-0812">Transmembrane</keyword>
<sequence>MAFEVATIIFLVLGALSLIACLVRNRNNNEHKPPHPSSWPIIGHLHLLNKPLPLHRTLFSLSQRYGPIIYLQLACRSLLVISSSHLAKECFTTNDRIFASRPRLSVGKYMGYDNKILALAPYGTYWRDMRKLCTLQLFSAHRLEVLKHVRLEEVSGFIHSLFQSCQPQSRTVNMKSRLAELTFNIIVRMVAGKRCSEASYLEDSKETHQLKEIIHQSFLLAGTFNLGDYLPFLKWLDLQGLDEAMINLQKKRDAFMQTLVNDHHEKRRMYAEHPEDFIDVLLSATDSHGIPPEDKDTVVKATALSMITAGTDTSAVTVEWALAALLQNPHILGKAQQELDAQIGRDRVVEESDLHKLRYLQAIVKETLRLYPAGPLLVPHESTEGCTVGGFHVPARTRVIVNAWAIHRDPALWDRPTEFDPERFLKVEKEIDVKGNDFELIPFGSGRRMCPGMSLALRVVSYTLARLLQSFDWSVPAGTEIDMSEGLGLTMPKAVPLEALIQPRLPICLYSHDMSS</sequence>
<dbReference type="EMBL" id="GCHU01013793">
    <property type="protein sequence ID" value="JAG86975.1"/>
    <property type="molecule type" value="Transcribed_RNA"/>
</dbReference>
<dbReference type="PRINTS" id="PR00385">
    <property type="entry name" value="P450"/>
</dbReference>
<dbReference type="InterPro" id="IPR017972">
    <property type="entry name" value="Cyt_P450_CS"/>
</dbReference>
<evidence type="ECO:0000256" key="4">
    <source>
        <dbReference type="ARBA" id="ARBA00022617"/>
    </source>
</evidence>
<keyword evidence="13" id="KW-0503">Monooxygenase</keyword>
<evidence type="ECO:0000256" key="1">
    <source>
        <dbReference type="ARBA" id="ARBA00001971"/>
    </source>
</evidence>
<evidence type="ECO:0000256" key="9">
    <source>
        <dbReference type="ARBA" id="ARBA00023004"/>
    </source>
</evidence>
<comment type="similarity">
    <text evidence="13">Belongs to the cytochrome P450 family.</text>
</comment>
<dbReference type="Gene3D" id="1.10.630.10">
    <property type="entry name" value="Cytochrome P450"/>
    <property type="match status" value="1"/>
</dbReference>
<keyword evidence="9 12" id="KW-0408">Iron</keyword>
<evidence type="ECO:0000256" key="8">
    <source>
        <dbReference type="ARBA" id="ARBA00023002"/>
    </source>
</evidence>
<keyword evidence="4 12" id="KW-0349">Heme</keyword>
<feature type="binding site" description="axial binding residue" evidence="12">
    <location>
        <position position="450"/>
    </location>
    <ligand>
        <name>heme</name>
        <dbReference type="ChEBI" id="CHEBI:30413"/>
    </ligand>
    <ligandPart>
        <name>Fe</name>
        <dbReference type="ChEBI" id="CHEBI:18248"/>
    </ligandPart>
</feature>
<name>A0A0C9QQJ2_9CONI</name>
<proteinExistence type="inferred from homology"/>
<organism evidence="14">
    <name type="scientific">Wollemia nobilis</name>
    <dbReference type="NCBI Taxonomy" id="56998"/>
    <lineage>
        <taxon>Eukaryota</taxon>
        <taxon>Viridiplantae</taxon>
        <taxon>Streptophyta</taxon>
        <taxon>Embryophyta</taxon>
        <taxon>Tracheophyta</taxon>
        <taxon>Spermatophyta</taxon>
        <taxon>Pinopsida</taxon>
        <taxon>Pinidae</taxon>
        <taxon>Conifers II</taxon>
        <taxon>Araucariales</taxon>
        <taxon>Araucariaceae</taxon>
        <taxon>Wollemia</taxon>
    </lineage>
</organism>
<evidence type="ECO:0000256" key="13">
    <source>
        <dbReference type="RuleBase" id="RU000461"/>
    </source>
</evidence>
<evidence type="ECO:0000256" key="3">
    <source>
        <dbReference type="ARBA" id="ARBA00005122"/>
    </source>
</evidence>
<dbReference type="PROSITE" id="PS00086">
    <property type="entry name" value="CYTOCHROME_P450"/>
    <property type="match status" value="1"/>
</dbReference>
<evidence type="ECO:0000256" key="11">
    <source>
        <dbReference type="ARBA" id="ARBA00023136"/>
    </source>
</evidence>
<evidence type="ECO:0000256" key="10">
    <source>
        <dbReference type="ARBA" id="ARBA00023059"/>
    </source>
</evidence>
<dbReference type="CDD" id="cd20618">
    <property type="entry name" value="CYP71_clan"/>
    <property type="match status" value="1"/>
</dbReference>
<dbReference type="InterPro" id="IPR036396">
    <property type="entry name" value="Cyt_P450_sf"/>
</dbReference>
<keyword evidence="6 12" id="KW-0479">Metal-binding</keyword>
<dbReference type="UniPathway" id="UPA00842"/>
<dbReference type="InterPro" id="IPR050651">
    <property type="entry name" value="Plant_Cytochrome_P450_Monoox"/>
</dbReference>
<comment type="cofactor">
    <cofactor evidence="1 12">
        <name>heme</name>
        <dbReference type="ChEBI" id="CHEBI:30413"/>
    </cofactor>
</comment>
<evidence type="ECO:0000256" key="2">
    <source>
        <dbReference type="ARBA" id="ARBA00004370"/>
    </source>
</evidence>
<dbReference type="GO" id="GO:0042617">
    <property type="term" value="P:paclitaxel biosynthetic process"/>
    <property type="evidence" value="ECO:0007669"/>
    <property type="project" value="UniProtKB-UniPathway"/>
</dbReference>
<dbReference type="InterPro" id="IPR002401">
    <property type="entry name" value="Cyt_P450_E_grp-I"/>
</dbReference>
<dbReference type="GO" id="GO:0005506">
    <property type="term" value="F:iron ion binding"/>
    <property type="evidence" value="ECO:0007669"/>
    <property type="project" value="InterPro"/>
</dbReference>
<accession>A0A0C9QQJ2</accession>
<dbReference type="InterPro" id="IPR001128">
    <property type="entry name" value="Cyt_P450"/>
</dbReference>
<protein>
    <submittedName>
        <fullName evidence="14">TSA: Wollemia nobilis Ref_Wollemi_Transcript_13871_2205 transcribed RNA sequence</fullName>
    </submittedName>
</protein>
<evidence type="ECO:0000256" key="5">
    <source>
        <dbReference type="ARBA" id="ARBA00022692"/>
    </source>
</evidence>
<dbReference type="GO" id="GO:0020037">
    <property type="term" value="F:heme binding"/>
    <property type="evidence" value="ECO:0007669"/>
    <property type="project" value="InterPro"/>
</dbReference>
<dbReference type="SUPFAM" id="SSF48264">
    <property type="entry name" value="Cytochrome P450"/>
    <property type="match status" value="1"/>
</dbReference>
<dbReference type="AlphaFoldDB" id="A0A0C9QQJ2"/>
<dbReference type="GO" id="GO:0004497">
    <property type="term" value="F:monooxygenase activity"/>
    <property type="evidence" value="ECO:0007669"/>
    <property type="project" value="UniProtKB-KW"/>
</dbReference>
<dbReference type="GO" id="GO:0016020">
    <property type="term" value="C:membrane"/>
    <property type="evidence" value="ECO:0007669"/>
    <property type="project" value="UniProtKB-SubCell"/>
</dbReference>
<comment type="subcellular location">
    <subcellularLocation>
        <location evidence="2">Membrane</location>
    </subcellularLocation>
</comment>
<keyword evidence="10" id="KW-0876">Taxol biosynthesis</keyword>
<dbReference type="GO" id="GO:0016705">
    <property type="term" value="F:oxidoreductase activity, acting on paired donors, with incorporation or reduction of molecular oxygen"/>
    <property type="evidence" value="ECO:0007669"/>
    <property type="project" value="InterPro"/>
</dbReference>
<evidence type="ECO:0000256" key="7">
    <source>
        <dbReference type="ARBA" id="ARBA00022989"/>
    </source>
</evidence>
<evidence type="ECO:0000256" key="12">
    <source>
        <dbReference type="PIRSR" id="PIRSR602401-1"/>
    </source>
</evidence>
<dbReference type="Pfam" id="PF00067">
    <property type="entry name" value="p450"/>
    <property type="match status" value="1"/>
</dbReference>
<keyword evidence="8 13" id="KW-0560">Oxidoreductase</keyword>
<evidence type="ECO:0000256" key="6">
    <source>
        <dbReference type="ARBA" id="ARBA00022723"/>
    </source>
</evidence>